<feature type="transmembrane region" description="Helical" evidence="1">
    <location>
        <begin position="225"/>
        <end position="245"/>
    </location>
</feature>
<evidence type="ECO:0000256" key="1">
    <source>
        <dbReference type="SAM" id="Phobius"/>
    </source>
</evidence>
<dbReference type="EMBL" id="JBAMMX010000019">
    <property type="protein sequence ID" value="KAK6921981.1"/>
    <property type="molecule type" value="Genomic_DNA"/>
</dbReference>
<name>A0AAN8V1L7_9MAGN</name>
<feature type="transmembrane region" description="Helical" evidence="1">
    <location>
        <begin position="126"/>
        <end position="151"/>
    </location>
</feature>
<dbReference type="PANTHER" id="PTHR33133">
    <property type="entry name" value="OS08G0107100 PROTEIN-RELATED"/>
    <property type="match status" value="1"/>
</dbReference>
<accession>A0AAN8V1L7</accession>
<evidence type="ECO:0000313" key="3">
    <source>
        <dbReference type="Proteomes" id="UP001370490"/>
    </source>
</evidence>
<gene>
    <name evidence="2" type="ORF">RJ641_012488</name>
</gene>
<reference evidence="2 3" key="1">
    <citation type="submission" date="2023-12" db="EMBL/GenBank/DDBJ databases">
        <title>A high-quality genome assembly for Dillenia turbinata (Dilleniales).</title>
        <authorList>
            <person name="Chanderbali A."/>
        </authorList>
    </citation>
    <scope>NUCLEOTIDE SEQUENCE [LARGE SCALE GENOMIC DNA]</scope>
    <source>
        <strain evidence="2">LSX21</strain>
        <tissue evidence="2">Leaf</tissue>
    </source>
</reference>
<feature type="transmembrane region" description="Helical" evidence="1">
    <location>
        <begin position="29"/>
        <end position="50"/>
    </location>
</feature>
<organism evidence="2 3">
    <name type="scientific">Dillenia turbinata</name>
    <dbReference type="NCBI Taxonomy" id="194707"/>
    <lineage>
        <taxon>Eukaryota</taxon>
        <taxon>Viridiplantae</taxon>
        <taxon>Streptophyta</taxon>
        <taxon>Embryophyta</taxon>
        <taxon>Tracheophyta</taxon>
        <taxon>Spermatophyta</taxon>
        <taxon>Magnoliopsida</taxon>
        <taxon>eudicotyledons</taxon>
        <taxon>Gunneridae</taxon>
        <taxon>Pentapetalae</taxon>
        <taxon>Dilleniales</taxon>
        <taxon>Dilleniaceae</taxon>
        <taxon>Dillenia</taxon>
    </lineage>
</organism>
<feature type="transmembrane region" description="Helical" evidence="1">
    <location>
        <begin position="83"/>
        <end position="105"/>
    </location>
</feature>
<evidence type="ECO:0008006" key="4">
    <source>
        <dbReference type="Google" id="ProtNLM"/>
    </source>
</evidence>
<feature type="transmembrane region" description="Helical" evidence="1">
    <location>
        <begin position="171"/>
        <end position="204"/>
    </location>
</feature>
<feature type="transmembrane region" description="Helical" evidence="1">
    <location>
        <begin position="257"/>
        <end position="278"/>
    </location>
</feature>
<comment type="caution">
    <text evidence="2">The sequence shown here is derived from an EMBL/GenBank/DDBJ whole genome shotgun (WGS) entry which is preliminary data.</text>
</comment>
<evidence type="ECO:0000313" key="2">
    <source>
        <dbReference type="EMBL" id="KAK6921981.1"/>
    </source>
</evidence>
<keyword evidence="1" id="KW-0812">Transmembrane</keyword>
<dbReference type="AlphaFoldDB" id="A0AAN8V1L7"/>
<proteinExistence type="predicted"/>
<dbReference type="Proteomes" id="UP001370490">
    <property type="component" value="Unassembled WGS sequence"/>
</dbReference>
<keyword evidence="1" id="KW-0472">Membrane</keyword>
<dbReference type="PANTHER" id="PTHR33133:SF7">
    <property type="entry name" value="F26K24.10 PROTEIN-RELATED"/>
    <property type="match status" value="1"/>
</dbReference>
<sequence length="329" mass="36500">MASSLSSPLNLFGVLSESKRIINAHTRHFLALSVLFLLPLSFLITVYPTLLQTLSNSKRNPALTLRFSTYQQQKPYDYLTLSLIYISVILILSLCATGAISYSVFHGFFGRPVRLLSALKSILYSFIPLLVTVICFQGIVFAVVGVFGVLFWLLNKGFELLGFEIGYGDPLYVALITFGVCVLVLILIHLQIIWGLAGVVVVVESSWGFGPLRRSANLVKGMRRVSLNMLLFFGFFIGVLVWSTSASAVRIEGANGWSSWVFVVQIVVTSSLMTSLFLHNLAANTVMYMYCKAVNGELAWEIAEEFAREYVSLPFDEEKVPHVVSVAQV</sequence>
<keyword evidence="1" id="KW-1133">Transmembrane helix</keyword>
<protein>
    <recommendedName>
        <fullName evidence="4">Transmembrane protein</fullName>
    </recommendedName>
</protein>
<keyword evidence="3" id="KW-1185">Reference proteome</keyword>